<proteinExistence type="predicted"/>
<organism evidence="1 2">
    <name type="scientific">Streptococcus suis</name>
    <dbReference type="NCBI Taxonomy" id="1307"/>
    <lineage>
        <taxon>Bacteria</taxon>
        <taxon>Bacillati</taxon>
        <taxon>Bacillota</taxon>
        <taxon>Bacilli</taxon>
        <taxon>Lactobacillales</taxon>
        <taxon>Streptococcaceae</taxon>
        <taxon>Streptococcus</taxon>
    </lineage>
</organism>
<sequence>MRISEIFRNRLDLAYHIPDYLSQKEERLAVTPEYFRHLNTFFRTSPMVVTPTTVISFGTLIPVREFLGA</sequence>
<evidence type="ECO:0000313" key="1">
    <source>
        <dbReference type="EMBL" id="CYU20472.1"/>
    </source>
</evidence>
<gene>
    <name evidence="1" type="ORF">ERS132385_00254</name>
</gene>
<protein>
    <submittedName>
        <fullName evidence="1">Uncharacterized protein</fullName>
    </submittedName>
</protein>
<reference evidence="1 2" key="1">
    <citation type="submission" date="2016-02" db="EMBL/GenBank/DDBJ databases">
        <authorList>
            <consortium name="Pathogen Informatics"/>
        </authorList>
    </citation>
    <scope>NUCLEOTIDE SEQUENCE [LARGE SCALE GENOMIC DNA]</scope>
    <source>
        <strain evidence="1 2">LSS23</strain>
    </source>
</reference>
<dbReference type="EMBL" id="FIFW01000002">
    <property type="protein sequence ID" value="CYU20472.1"/>
    <property type="molecule type" value="Genomic_DNA"/>
</dbReference>
<evidence type="ECO:0000313" key="2">
    <source>
        <dbReference type="Proteomes" id="UP000073434"/>
    </source>
</evidence>
<dbReference type="AlphaFoldDB" id="A0A123SHV7"/>
<name>A0A123SHV7_STRSU</name>
<dbReference type="Proteomes" id="UP000073434">
    <property type="component" value="Unassembled WGS sequence"/>
</dbReference>
<accession>A0A123SHV7</accession>